<evidence type="ECO:0000256" key="4">
    <source>
        <dbReference type="ARBA" id="ARBA00022771"/>
    </source>
</evidence>
<proteinExistence type="predicted"/>
<dbReference type="PANTHER" id="PTHR23235:SF178">
    <property type="entry name" value="C2H2-TYPE DOMAIN-CONTAINING PROTEIN-RELATED"/>
    <property type="match status" value="1"/>
</dbReference>
<dbReference type="PROSITE" id="PS50157">
    <property type="entry name" value="ZINC_FINGER_C2H2_2"/>
    <property type="match status" value="2"/>
</dbReference>
<dbReference type="InterPro" id="IPR013087">
    <property type="entry name" value="Znf_C2H2_type"/>
</dbReference>
<feature type="domain" description="C2H2-type" evidence="9">
    <location>
        <begin position="219"/>
        <end position="246"/>
    </location>
</feature>
<dbReference type="PANTHER" id="PTHR23235">
    <property type="entry name" value="KRUEPPEL-LIKE TRANSCRIPTION FACTOR"/>
    <property type="match status" value="1"/>
</dbReference>
<reference evidence="10 11" key="1">
    <citation type="journal article" date="2020" name="G3 (Bethesda)">
        <title>Draft Genome of the Common Snapping Turtle, Chelydra serpentina, a Model for Phenotypic Plasticity in Reptiles.</title>
        <authorList>
            <person name="Das D."/>
            <person name="Singh S.K."/>
            <person name="Bierstedt J."/>
            <person name="Erickson A."/>
            <person name="Galli G.L.J."/>
            <person name="Crossley D.A. 2nd"/>
            <person name="Rhen T."/>
        </authorList>
    </citation>
    <scope>NUCLEOTIDE SEQUENCE [LARGE SCALE GENOMIC DNA]</scope>
    <source>
        <strain evidence="10">KW</strain>
    </source>
</reference>
<dbReference type="Proteomes" id="UP000765507">
    <property type="component" value="Unassembled WGS sequence"/>
</dbReference>
<evidence type="ECO:0000256" key="2">
    <source>
        <dbReference type="ARBA" id="ARBA00022723"/>
    </source>
</evidence>
<dbReference type="EMBL" id="JAHGAV010000310">
    <property type="protein sequence ID" value="KAG6926606.1"/>
    <property type="molecule type" value="Genomic_DNA"/>
</dbReference>
<gene>
    <name evidence="10" type="primary">ZNF431</name>
    <name evidence="10" type="ORF">G0U57_011842</name>
</gene>
<dbReference type="InterPro" id="IPR036236">
    <property type="entry name" value="Znf_C2H2_sf"/>
</dbReference>
<dbReference type="GO" id="GO:0000978">
    <property type="term" value="F:RNA polymerase II cis-regulatory region sequence-specific DNA binding"/>
    <property type="evidence" value="ECO:0007669"/>
    <property type="project" value="TreeGrafter"/>
</dbReference>
<sequence length="268" mass="28748">MPLAASPLCCSERVQTRRLHLLGFSARKEEGTGEQRDLPVPSSSSPPTAPPRPSPWARRRAPLGWRTSIPPPPCSGGGESLGWDPAQKDLEKAELHQRLSMVDVPQADLLRTVSGGSERDSPRLDLCEMFSGGSEGDVPSIELLGVPSGGSAGEVPQVDLHGMPSGGAEEDVPQVDLQGTFSGGWEGVDMQQQGDPLWRSQGKPAQHGGLPVPALEKPYKCSVCDKSFGQSSHLIQHQVSHTGEKPYKCHECGKGFTWSSALAQHRRI</sequence>
<comment type="caution">
    <text evidence="10">The sequence shown here is derived from an EMBL/GenBank/DDBJ whole genome shotgun (WGS) entry which is preliminary data.</text>
</comment>
<feature type="non-terminal residue" evidence="10">
    <location>
        <position position="268"/>
    </location>
</feature>
<evidence type="ECO:0000256" key="6">
    <source>
        <dbReference type="ARBA" id="ARBA00023242"/>
    </source>
</evidence>
<dbReference type="FunFam" id="3.30.160.60:FF:000176">
    <property type="entry name" value="zinc finger protein 70"/>
    <property type="match status" value="1"/>
</dbReference>
<feature type="compositionally biased region" description="Basic and acidic residues" evidence="8">
    <location>
        <begin position="26"/>
        <end position="37"/>
    </location>
</feature>
<dbReference type="OrthoDB" id="8117402at2759"/>
<dbReference type="SUPFAM" id="SSF57667">
    <property type="entry name" value="beta-beta-alpha zinc fingers"/>
    <property type="match status" value="1"/>
</dbReference>
<evidence type="ECO:0000313" key="11">
    <source>
        <dbReference type="Proteomes" id="UP000765507"/>
    </source>
</evidence>
<evidence type="ECO:0000256" key="5">
    <source>
        <dbReference type="ARBA" id="ARBA00022833"/>
    </source>
</evidence>
<comment type="subcellular location">
    <subcellularLocation>
        <location evidence="1">Nucleus</location>
    </subcellularLocation>
</comment>
<evidence type="ECO:0000256" key="8">
    <source>
        <dbReference type="SAM" id="MobiDB-lite"/>
    </source>
</evidence>
<evidence type="ECO:0000256" key="7">
    <source>
        <dbReference type="PROSITE-ProRule" id="PRU00042"/>
    </source>
</evidence>
<dbReference type="GO" id="GO:0005634">
    <property type="term" value="C:nucleus"/>
    <property type="evidence" value="ECO:0007669"/>
    <property type="project" value="UniProtKB-SubCell"/>
</dbReference>
<feature type="domain" description="C2H2-type" evidence="9">
    <location>
        <begin position="247"/>
        <end position="268"/>
    </location>
</feature>
<accession>A0A8T1SCC0</accession>
<evidence type="ECO:0000259" key="9">
    <source>
        <dbReference type="PROSITE" id="PS50157"/>
    </source>
</evidence>
<dbReference type="GO" id="GO:0000981">
    <property type="term" value="F:DNA-binding transcription factor activity, RNA polymerase II-specific"/>
    <property type="evidence" value="ECO:0007669"/>
    <property type="project" value="TreeGrafter"/>
</dbReference>
<keyword evidence="4 7" id="KW-0863">Zinc-finger</keyword>
<dbReference type="FunFam" id="3.30.160.60:FF:000512">
    <property type="entry name" value="zinc finger protein 197 isoform X1"/>
    <property type="match status" value="1"/>
</dbReference>
<keyword evidence="11" id="KW-1185">Reference proteome</keyword>
<dbReference type="PROSITE" id="PS00028">
    <property type="entry name" value="ZINC_FINGER_C2H2_1"/>
    <property type="match status" value="1"/>
</dbReference>
<evidence type="ECO:0000256" key="1">
    <source>
        <dbReference type="ARBA" id="ARBA00004123"/>
    </source>
</evidence>
<keyword evidence="2" id="KW-0479">Metal-binding</keyword>
<evidence type="ECO:0000313" key="10">
    <source>
        <dbReference type="EMBL" id="KAG6926606.1"/>
    </source>
</evidence>
<dbReference type="Pfam" id="PF00096">
    <property type="entry name" value="zf-C2H2"/>
    <property type="match status" value="2"/>
</dbReference>
<feature type="region of interest" description="Disordered" evidence="8">
    <location>
        <begin position="25"/>
        <end position="84"/>
    </location>
</feature>
<dbReference type="SMART" id="SM00355">
    <property type="entry name" value="ZnF_C2H2"/>
    <property type="match status" value="2"/>
</dbReference>
<protein>
    <submittedName>
        <fullName evidence="10">Zinc finger protein 431</fullName>
    </submittedName>
</protein>
<name>A0A8T1SCC0_CHESE</name>
<keyword evidence="3" id="KW-0677">Repeat</keyword>
<dbReference type="Gene3D" id="3.30.160.60">
    <property type="entry name" value="Classic Zinc Finger"/>
    <property type="match status" value="2"/>
</dbReference>
<organism evidence="10 11">
    <name type="scientific">Chelydra serpentina</name>
    <name type="common">Snapping turtle</name>
    <name type="synonym">Testudo serpentina</name>
    <dbReference type="NCBI Taxonomy" id="8475"/>
    <lineage>
        <taxon>Eukaryota</taxon>
        <taxon>Metazoa</taxon>
        <taxon>Chordata</taxon>
        <taxon>Craniata</taxon>
        <taxon>Vertebrata</taxon>
        <taxon>Euteleostomi</taxon>
        <taxon>Archelosauria</taxon>
        <taxon>Testudinata</taxon>
        <taxon>Testudines</taxon>
        <taxon>Cryptodira</taxon>
        <taxon>Durocryptodira</taxon>
        <taxon>Americhelydia</taxon>
        <taxon>Chelydroidea</taxon>
        <taxon>Chelydridae</taxon>
        <taxon>Chelydra</taxon>
    </lineage>
</organism>
<dbReference type="AlphaFoldDB" id="A0A8T1SCC0"/>
<keyword evidence="6" id="KW-0539">Nucleus</keyword>
<dbReference type="GO" id="GO:0008270">
    <property type="term" value="F:zinc ion binding"/>
    <property type="evidence" value="ECO:0007669"/>
    <property type="project" value="UniProtKB-KW"/>
</dbReference>
<evidence type="ECO:0000256" key="3">
    <source>
        <dbReference type="ARBA" id="ARBA00022737"/>
    </source>
</evidence>
<keyword evidence="5" id="KW-0862">Zinc</keyword>